<keyword evidence="1" id="KW-1133">Transmembrane helix</keyword>
<keyword evidence="1" id="KW-0812">Transmembrane</keyword>
<sequence>MDLYLEKEDGLQAKENRNISRNESRALEIRLEDLEGLRLLSIGSVPPQRKRSSTLRGQGGEKMIKGLFVGPFVSLVGLLGLFTFERLWRTNIVGFPSVYWDSVNGLK</sequence>
<feature type="transmembrane region" description="Helical" evidence="1">
    <location>
        <begin position="66"/>
        <end position="84"/>
    </location>
</feature>
<dbReference type="EnsemblPlants" id="MELO3C031580.2.1">
    <property type="protein sequence ID" value="MELO3C031580.2.1"/>
    <property type="gene ID" value="MELO3C031580.2"/>
</dbReference>
<proteinExistence type="predicted"/>
<dbReference type="AlphaFoldDB" id="A0A9I9ECA5"/>
<evidence type="ECO:0000313" key="2">
    <source>
        <dbReference type="EnsemblPlants" id="MELO3C031580.2.1"/>
    </source>
</evidence>
<reference evidence="2" key="1">
    <citation type="submission" date="2023-03" db="UniProtKB">
        <authorList>
            <consortium name="EnsemblPlants"/>
        </authorList>
    </citation>
    <scope>IDENTIFICATION</scope>
</reference>
<dbReference type="Gramene" id="MELO3C031580.2.1">
    <property type="protein sequence ID" value="MELO3C031580.2.1"/>
    <property type="gene ID" value="MELO3C031580.2"/>
</dbReference>
<organism evidence="2">
    <name type="scientific">Cucumis melo</name>
    <name type="common">Muskmelon</name>
    <dbReference type="NCBI Taxonomy" id="3656"/>
    <lineage>
        <taxon>Eukaryota</taxon>
        <taxon>Viridiplantae</taxon>
        <taxon>Streptophyta</taxon>
        <taxon>Embryophyta</taxon>
        <taxon>Tracheophyta</taxon>
        <taxon>Spermatophyta</taxon>
        <taxon>Magnoliopsida</taxon>
        <taxon>eudicotyledons</taxon>
        <taxon>Gunneridae</taxon>
        <taxon>Pentapetalae</taxon>
        <taxon>rosids</taxon>
        <taxon>fabids</taxon>
        <taxon>Cucurbitales</taxon>
        <taxon>Cucurbitaceae</taxon>
        <taxon>Benincaseae</taxon>
        <taxon>Cucumis</taxon>
    </lineage>
</organism>
<accession>A0A9I9ECA5</accession>
<keyword evidence="1" id="KW-0472">Membrane</keyword>
<protein>
    <submittedName>
        <fullName evidence="2">Uncharacterized protein</fullName>
    </submittedName>
</protein>
<name>A0A9I9ECA5_CUCME</name>
<evidence type="ECO:0000256" key="1">
    <source>
        <dbReference type="SAM" id="Phobius"/>
    </source>
</evidence>